<keyword evidence="9" id="KW-0539">Nucleus</keyword>
<dbReference type="OrthoDB" id="298344at2759"/>
<keyword evidence="4" id="KW-1017">Isopeptide bond</keyword>
<dbReference type="AlphaFoldDB" id="A0A5A7QVE9"/>
<dbReference type="GO" id="GO:0008270">
    <property type="term" value="F:zinc ion binding"/>
    <property type="evidence" value="ECO:0007669"/>
    <property type="project" value="UniProtKB-KW"/>
</dbReference>
<comment type="caution">
    <text evidence="12">The sequence shown here is derived from an EMBL/GenBank/DDBJ whole genome shotgun (WGS) entry which is preliminary data.</text>
</comment>
<dbReference type="PANTHER" id="PTHR31169">
    <property type="entry name" value="OS05G0300700 PROTEIN"/>
    <property type="match status" value="1"/>
</dbReference>
<evidence type="ECO:0000256" key="4">
    <source>
        <dbReference type="ARBA" id="ARBA00022499"/>
    </source>
</evidence>
<evidence type="ECO:0000256" key="7">
    <source>
        <dbReference type="ARBA" id="ARBA00023015"/>
    </source>
</evidence>
<organism evidence="12 13">
    <name type="scientific">Striga asiatica</name>
    <name type="common">Asiatic witchweed</name>
    <name type="synonym">Buchnera asiatica</name>
    <dbReference type="NCBI Taxonomy" id="4170"/>
    <lineage>
        <taxon>Eukaryota</taxon>
        <taxon>Viridiplantae</taxon>
        <taxon>Streptophyta</taxon>
        <taxon>Embryophyta</taxon>
        <taxon>Tracheophyta</taxon>
        <taxon>Spermatophyta</taxon>
        <taxon>Magnoliopsida</taxon>
        <taxon>eudicotyledons</taxon>
        <taxon>Gunneridae</taxon>
        <taxon>Pentapetalae</taxon>
        <taxon>asterids</taxon>
        <taxon>lamiids</taxon>
        <taxon>Lamiales</taxon>
        <taxon>Orobanchaceae</taxon>
        <taxon>Buchnereae</taxon>
        <taxon>Striga</taxon>
    </lineage>
</organism>
<feature type="compositionally biased region" description="Basic and acidic residues" evidence="10">
    <location>
        <begin position="23"/>
        <end position="56"/>
    </location>
</feature>
<dbReference type="Pfam" id="PF10497">
    <property type="entry name" value="zf-4CXXC_R1"/>
    <property type="match status" value="1"/>
</dbReference>
<dbReference type="InterPro" id="IPR018866">
    <property type="entry name" value="Znf-4CXXC_R1"/>
</dbReference>
<name>A0A5A7QVE9_STRAF</name>
<keyword evidence="12" id="KW-0479">Metal-binding</keyword>
<feature type="region of interest" description="Disordered" evidence="10">
    <location>
        <begin position="1"/>
        <end position="97"/>
    </location>
</feature>
<keyword evidence="12" id="KW-0862">Zinc</keyword>
<evidence type="ECO:0000256" key="1">
    <source>
        <dbReference type="ARBA" id="ARBA00004123"/>
    </source>
</evidence>
<dbReference type="Proteomes" id="UP000325081">
    <property type="component" value="Unassembled WGS sequence"/>
</dbReference>
<feature type="compositionally biased region" description="Acidic residues" evidence="10">
    <location>
        <begin position="342"/>
        <end position="351"/>
    </location>
</feature>
<evidence type="ECO:0000256" key="9">
    <source>
        <dbReference type="ARBA" id="ARBA00023242"/>
    </source>
</evidence>
<dbReference type="EMBL" id="BKCP01008404">
    <property type="protein sequence ID" value="GER49049.1"/>
    <property type="molecule type" value="Genomic_DNA"/>
</dbReference>
<dbReference type="PANTHER" id="PTHR31169:SF33">
    <property type="entry name" value="CELL DIVISION CYCLE-ASSOCIATED 7-LIKE PROTEIN"/>
    <property type="match status" value="1"/>
</dbReference>
<feature type="compositionally biased region" description="Low complexity" evidence="10">
    <location>
        <begin position="352"/>
        <end position="361"/>
    </location>
</feature>
<comment type="subcellular location">
    <subcellularLocation>
        <location evidence="2">Cytoplasm</location>
    </subcellularLocation>
    <subcellularLocation>
        <location evidence="1">Nucleus</location>
    </subcellularLocation>
</comment>
<evidence type="ECO:0000313" key="12">
    <source>
        <dbReference type="EMBL" id="GER49049.1"/>
    </source>
</evidence>
<keyword evidence="7" id="KW-0805">Transcription regulation</keyword>
<accession>A0A5A7QVE9</accession>
<keyword evidence="13" id="KW-1185">Reference proteome</keyword>
<keyword evidence="5" id="KW-0597">Phosphoprotein</keyword>
<evidence type="ECO:0000256" key="8">
    <source>
        <dbReference type="ARBA" id="ARBA00023163"/>
    </source>
</evidence>
<evidence type="ECO:0000313" key="13">
    <source>
        <dbReference type="Proteomes" id="UP000325081"/>
    </source>
</evidence>
<sequence>MNETKNLHTQRTTMVGARGRPRKNTETQENERGNVTKSEYEESRAQRIKENAERMKTLGLFDLSKNLKPRSSPSKLPRKAKPAHAPSNDPPRRSSRSVNRNLHCCLALMILPFSHFLLKDLPPVSYVEKKTPSKKTMVENVEIHIEEGENPEIYTEEHKKLLGDSEHVWELYVDGYDEDGQRIYDPVNGKSCHQCRQKTLGFHTKCSKCEAVSGQFCGDCLYMRYGENVKEVNQNSEWVCPTCRGICNCSRCRREKGWMPTGAIYNKVSKLGFKSVAHYLIQTRNEHAVQEEATDNLVSAAKSLPVGTGKDKSGLSLGGGKNEGEKVVVELDSDEDYRGDNYEDDDGDDGSISENDTLSVN</sequence>
<keyword evidence="3" id="KW-0963">Cytoplasm</keyword>
<dbReference type="GO" id="GO:0005634">
    <property type="term" value="C:nucleus"/>
    <property type="evidence" value="ECO:0007669"/>
    <property type="project" value="UniProtKB-SubCell"/>
</dbReference>
<dbReference type="InterPro" id="IPR040221">
    <property type="entry name" value="CDCA7/CDA7L"/>
</dbReference>
<gene>
    <name evidence="12" type="ORF">STAS_26263</name>
</gene>
<evidence type="ECO:0000256" key="10">
    <source>
        <dbReference type="SAM" id="MobiDB-lite"/>
    </source>
</evidence>
<evidence type="ECO:0000256" key="6">
    <source>
        <dbReference type="ARBA" id="ARBA00022843"/>
    </source>
</evidence>
<proteinExistence type="predicted"/>
<feature type="domain" description="Zinc-finger" evidence="11">
    <location>
        <begin position="184"/>
        <end position="280"/>
    </location>
</feature>
<reference evidence="13" key="1">
    <citation type="journal article" date="2019" name="Curr. Biol.">
        <title>Genome Sequence of Striga asiatica Provides Insight into the Evolution of Plant Parasitism.</title>
        <authorList>
            <person name="Yoshida S."/>
            <person name="Kim S."/>
            <person name="Wafula E.K."/>
            <person name="Tanskanen J."/>
            <person name="Kim Y.M."/>
            <person name="Honaas L."/>
            <person name="Yang Z."/>
            <person name="Spallek T."/>
            <person name="Conn C.E."/>
            <person name="Ichihashi Y."/>
            <person name="Cheong K."/>
            <person name="Cui S."/>
            <person name="Der J.P."/>
            <person name="Gundlach H."/>
            <person name="Jiao Y."/>
            <person name="Hori C."/>
            <person name="Ishida J.K."/>
            <person name="Kasahara H."/>
            <person name="Kiba T."/>
            <person name="Kim M.S."/>
            <person name="Koo N."/>
            <person name="Laohavisit A."/>
            <person name="Lee Y.H."/>
            <person name="Lumba S."/>
            <person name="McCourt P."/>
            <person name="Mortimer J.C."/>
            <person name="Mutuku J.M."/>
            <person name="Nomura T."/>
            <person name="Sasaki-Sekimoto Y."/>
            <person name="Seto Y."/>
            <person name="Wang Y."/>
            <person name="Wakatake T."/>
            <person name="Sakakibara H."/>
            <person name="Demura T."/>
            <person name="Yamaguchi S."/>
            <person name="Yoneyama K."/>
            <person name="Manabe R.I."/>
            <person name="Nelson D.C."/>
            <person name="Schulman A.H."/>
            <person name="Timko M.P."/>
            <person name="dePamphilis C.W."/>
            <person name="Choi D."/>
            <person name="Shirasu K."/>
        </authorList>
    </citation>
    <scope>NUCLEOTIDE SEQUENCE [LARGE SCALE GENOMIC DNA]</scope>
    <source>
        <strain evidence="13">cv. UVA1</strain>
    </source>
</reference>
<feature type="compositionally biased region" description="Polar residues" evidence="10">
    <location>
        <begin position="1"/>
        <end position="13"/>
    </location>
</feature>
<evidence type="ECO:0000256" key="2">
    <source>
        <dbReference type="ARBA" id="ARBA00004496"/>
    </source>
</evidence>
<protein>
    <submittedName>
        <fullName evidence="12">Zinc-finger domain of monoamine-oxidase Arepressor R1</fullName>
    </submittedName>
</protein>
<keyword evidence="8" id="KW-0804">Transcription</keyword>
<feature type="region of interest" description="Disordered" evidence="10">
    <location>
        <begin position="311"/>
        <end position="361"/>
    </location>
</feature>
<evidence type="ECO:0000259" key="11">
    <source>
        <dbReference type="Pfam" id="PF10497"/>
    </source>
</evidence>
<keyword evidence="12" id="KW-0863">Zinc-finger</keyword>
<dbReference type="GO" id="GO:0006355">
    <property type="term" value="P:regulation of DNA-templated transcription"/>
    <property type="evidence" value="ECO:0007669"/>
    <property type="project" value="InterPro"/>
</dbReference>
<keyword evidence="6" id="KW-0832">Ubl conjugation</keyword>
<dbReference type="GO" id="GO:0005737">
    <property type="term" value="C:cytoplasm"/>
    <property type="evidence" value="ECO:0007669"/>
    <property type="project" value="UniProtKB-SubCell"/>
</dbReference>
<evidence type="ECO:0000256" key="3">
    <source>
        <dbReference type="ARBA" id="ARBA00022490"/>
    </source>
</evidence>
<evidence type="ECO:0000256" key="5">
    <source>
        <dbReference type="ARBA" id="ARBA00022553"/>
    </source>
</evidence>